<keyword evidence="8 9" id="KW-0472">Membrane</keyword>
<dbReference type="InterPro" id="IPR027417">
    <property type="entry name" value="P-loop_NTPase"/>
</dbReference>
<dbReference type="FunFam" id="3.40.50.300:FF:000665">
    <property type="entry name" value="ABC transporter A family member 2"/>
    <property type="match status" value="1"/>
</dbReference>
<dbReference type="PANTHER" id="PTHR19229">
    <property type="entry name" value="ATP-BINDING CASSETTE TRANSPORTER SUBFAMILY A ABCA"/>
    <property type="match status" value="1"/>
</dbReference>
<dbReference type="GO" id="GO:0031288">
    <property type="term" value="P:sorocarp morphogenesis"/>
    <property type="evidence" value="ECO:0007669"/>
    <property type="project" value="TreeGrafter"/>
</dbReference>
<feature type="domain" description="ABC transporter" evidence="10">
    <location>
        <begin position="504"/>
        <end position="740"/>
    </location>
</feature>
<keyword evidence="3" id="KW-0813">Transport</keyword>
<gene>
    <name evidence="11" type="primary">abcA3</name>
    <name evidence="11" type="ORF">DFA_06581</name>
</gene>
<keyword evidence="6" id="KW-0067">ATP-binding</keyword>
<dbReference type="OMA" id="AWYAIEV"/>
<dbReference type="PROSITE" id="PS00211">
    <property type="entry name" value="ABC_TRANSPORTER_1"/>
    <property type="match status" value="1"/>
</dbReference>
<feature type="transmembrane region" description="Helical" evidence="9">
    <location>
        <begin position="331"/>
        <end position="357"/>
    </location>
</feature>
<dbReference type="OrthoDB" id="77006at2759"/>
<feature type="transmembrane region" description="Helical" evidence="9">
    <location>
        <begin position="81"/>
        <end position="101"/>
    </location>
</feature>
<dbReference type="AlphaFoldDB" id="F4PJE5"/>
<evidence type="ECO:0000256" key="9">
    <source>
        <dbReference type="SAM" id="Phobius"/>
    </source>
</evidence>
<dbReference type="InterPro" id="IPR003593">
    <property type="entry name" value="AAA+_ATPase"/>
</dbReference>
<dbReference type="RefSeq" id="XP_004362282.1">
    <property type="nucleotide sequence ID" value="XM_004362225.1"/>
</dbReference>
<dbReference type="GO" id="GO:0005319">
    <property type="term" value="F:lipid transporter activity"/>
    <property type="evidence" value="ECO:0007669"/>
    <property type="project" value="TreeGrafter"/>
</dbReference>
<evidence type="ECO:0000256" key="7">
    <source>
        <dbReference type="ARBA" id="ARBA00022989"/>
    </source>
</evidence>
<dbReference type="GO" id="GO:0016887">
    <property type="term" value="F:ATP hydrolysis activity"/>
    <property type="evidence" value="ECO:0007669"/>
    <property type="project" value="InterPro"/>
</dbReference>
<feature type="transmembrane region" description="Helical" evidence="9">
    <location>
        <begin position="389"/>
        <end position="407"/>
    </location>
</feature>
<dbReference type="KEGG" id="dfa:DFA_06581"/>
<evidence type="ECO:0000256" key="8">
    <source>
        <dbReference type="ARBA" id="ARBA00023136"/>
    </source>
</evidence>
<dbReference type="EMBL" id="GL883007">
    <property type="protein sequence ID" value="EGG24431.1"/>
    <property type="molecule type" value="Genomic_DNA"/>
</dbReference>
<dbReference type="CDD" id="cd03263">
    <property type="entry name" value="ABC_subfamily_A"/>
    <property type="match status" value="1"/>
</dbReference>
<dbReference type="PROSITE" id="PS50893">
    <property type="entry name" value="ABC_TRANSPORTER_2"/>
    <property type="match status" value="1"/>
</dbReference>
<feature type="transmembrane region" description="Helical" evidence="9">
    <location>
        <begin position="428"/>
        <end position="448"/>
    </location>
</feature>
<dbReference type="InterPro" id="IPR026082">
    <property type="entry name" value="ABCA"/>
</dbReference>
<evidence type="ECO:0000259" key="10">
    <source>
        <dbReference type="PROSITE" id="PS50893"/>
    </source>
</evidence>
<comment type="subcellular location">
    <subcellularLocation>
        <location evidence="1">Membrane</location>
        <topology evidence="1">Multi-pass membrane protein</topology>
    </subcellularLocation>
</comment>
<accession>F4PJE5</accession>
<evidence type="ECO:0000256" key="5">
    <source>
        <dbReference type="ARBA" id="ARBA00022741"/>
    </source>
</evidence>
<dbReference type="Proteomes" id="UP000007797">
    <property type="component" value="Unassembled WGS sequence"/>
</dbReference>
<dbReference type="SUPFAM" id="SSF52540">
    <property type="entry name" value="P-loop containing nucleoside triphosphate hydrolases"/>
    <property type="match status" value="1"/>
</dbReference>
<organism evidence="11 12">
    <name type="scientific">Cavenderia fasciculata</name>
    <name type="common">Slime mold</name>
    <name type="synonym">Dictyostelium fasciculatum</name>
    <dbReference type="NCBI Taxonomy" id="261658"/>
    <lineage>
        <taxon>Eukaryota</taxon>
        <taxon>Amoebozoa</taxon>
        <taxon>Evosea</taxon>
        <taxon>Eumycetozoa</taxon>
        <taxon>Dictyostelia</taxon>
        <taxon>Acytosteliales</taxon>
        <taxon>Cavenderiaceae</taxon>
        <taxon>Cavenderia</taxon>
    </lineage>
</organism>
<dbReference type="GO" id="GO:0005524">
    <property type="term" value="F:ATP binding"/>
    <property type="evidence" value="ECO:0007669"/>
    <property type="project" value="UniProtKB-KW"/>
</dbReference>
<dbReference type="SMART" id="SM00382">
    <property type="entry name" value="AAA"/>
    <property type="match status" value="1"/>
</dbReference>
<evidence type="ECO:0000313" key="12">
    <source>
        <dbReference type="Proteomes" id="UP000007797"/>
    </source>
</evidence>
<evidence type="ECO:0000256" key="2">
    <source>
        <dbReference type="ARBA" id="ARBA00008869"/>
    </source>
</evidence>
<dbReference type="GO" id="GO:0016020">
    <property type="term" value="C:membrane"/>
    <property type="evidence" value="ECO:0007669"/>
    <property type="project" value="UniProtKB-SubCell"/>
</dbReference>
<protein>
    <submittedName>
        <fullName evidence="11">ABC transporter A family protein</fullName>
    </submittedName>
</protein>
<dbReference type="InterPro" id="IPR013525">
    <property type="entry name" value="ABC2_TM"/>
</dbReference>
<keyword evidence="7 9" id="KW-1133">Transmembrane helix</keyword>
<evidence type="ECO:0000256" key="6">
    <source>
        <dbReference type="ARBA" id="ARBA00022840"/>
    </source>
</evidence>
<feature type="transmembrane region" description="Helical" evidence="9">
    <location>
        <begin position="253"/>
        <end position="276"/>
    </location>
</feature>
<dbReference type="GeneID" id="14875923"/>
<dbReference type="PANTHER" id="PTHR19229:SF217">
    <property type="entry name" value="ABC TRANSPORTER A FAMILY MEMBER 10-RELATED"/>
    <property type="match status" value="1"/>
</dbReference>
<name>F4PJE5_CACFS</name>
<keyword evidence="5" id="KW-0547">Nucleotide-binding</keyword>
<keyword evidence="4 9" id="KW-0812">Transmembrane</keyword>
<dbReference type="Pfam" id="PF12698">
    <property type="entry name" value="ABC2_membrane_3"/>
    <property type="match status" value="1"/>
</dbReference>
<dbReference type="Gene3D" id="3.40.50.300">
    <property type="entry name" value="P-loop containing nucleotide triphosphate hydrolases"/>
    <property type="match status" value="1"/>
</dbReference>
<feature type="transmembrane region" description="Helical" evidence="9">
    <location>
        <begin position="297"/>
        <end position="325"/>
    </location>
</feature>
<evidence type="ECO:0000313" key="11">
    <source>
        <dbReference type="EMBL" id="EGG24431.1"/>
    </source>
</evidence>
<sequence length="839" mass="94442">MYSIRGSSVRCASVRPIFQRDVHWASHPTIKSVAWNDGGNQTPSSSTSPTTLHRDSTFKEQLIALLGKNILIKKRNRTETIGEILIGIYYVAVLIIIKMSIPVPSYEPTEYSSLPMMYPINSSASSLPFAYVPDSTGIATNMLKQYLEPISGINLMAFESETSMVNTYFDNPQHYWGGVVFNQIDLATDTLDYSIRLNTSYTDNYQISPYVSIQSIVLSAYVQLGSGLESLEIFTQTQEYPSLPRAITSTITYILPIYFPLFFMYSLQQLIVLLVTEKKDGIKEGLKVMGMKESAYWLSYISIQLVMNTTLIVLALILCFVTSLFHYTSPILIFLQFFLYSLTVIGIAFFVSAFINAPKVASTIASLIVLVGIGLSAFYQFYLKNHVPSIKYLLFLFSPCAFGDFLTNVSFLESEKTSISWNSEHVTVTFGFMILDFIIYSLMAWYAIEVFPGEYGAGRSWFFFLDRHYWSQSNVARTQRHTSLNGTDRDRLLDPQSHPSGSGIEIFNLIKEYNHKTEKGKKVRAVDGVTYSIQADSVFSLLGHNGAGKSTTMGILTGMIPITSGSVFINGLDVSTQMDHIRRHIGFCPQTNMLYNQLTCAEHLRLFGKIKGVEQNQLEQTIIQSLEEVQLLDKKDSMSSSLSGGMKRRLSIAMAFIGNPSIVFLDECTTGLDVFARHQIWNLLQLKKPGKTIVLTTHFMEEAELLGDCIGIMSHGKLRCKGTAMELKTLFELGYKFTVTIKNTNGVHSHEPFEKFFSQHFKNSKHGVENQNNIQKSNESSSIELTYSLSHQKSEDLTNFFEEFESIQHKLGVERIGVSNATLEEAFLKIQNEDGHSDE</sequence>
<evidence type="ECO:0000256" key="4">
    <source>
        <dbReference type="ARBA" id="ARBA00022692"/>
    </source>
</evidence>
<proteinExistence type="inferred from homology"/>
<feature type="transmembrane region" description="Helical" evidence="9">
    <location>
        <begin position="364"/>
        <end position="383"/>
    </location>
</feature>
<keyword evidence="12" id="KW-1185">Reference proteome</keyword>
<dbReference type="Pfam" id="PF00005">
    <property type="entry name" value="ABC_tran"/>
    <property type="match status" value="1"/>
</dbReference>
<evidence type="ECO:0000256" key="3">
    <source>
        <dbReference type="ARBA" id="ARBA00022448"/>
    </source>
</evidence>
<dbReference type="InterPro" id="IPR017871">
    <property type="entry name" value="ABC_transporter-like_CS"/>
</dbReference>
<dbReference type="InterPro" id="IPR003439">
    <property type="entry name" value="ABC_transporter-like_ATP-bd"/>
</dbReference>
<evidence type="ECO:0000256" key="1">
    <source>
        <dbReference type="ARBA" id="ARBA00004141"/>
    </source>
</evidence>
<dbReference type="GO" id="GO:0140359">
    <property type="term" value="F:ABC-type transporter activity"/>
    <property type="evidence" value="ECO:0007669"/>
    <property type="project" value="InterPro"/>
</dbReference>
<comment type="similarity">
    <text evidence="2">Belongs to the ABC transporter superfamily. ABCA family.</text>
</comment>
<reference evidence="12" key="1">
    <citation type="journal article" date="2011" name="Genome Res.">
        <title>Phylogeny-wide analysis of social amoeba genomes highlights ancient origins for complex intercellular communication.</title>
        <authorList>
            <person name="Heidel A.J."/>
            <person name="Lawal H.M."/>
            <person name="Felder M."/>
            <person name="Schilde C."/>
            <person name="Helps N.R."/>
            <person name="Tunggal B."/>
            <person name="Rivero F."/>
            <person name="John U."/>
            <person name="Schleicher M."/>
            <person name="Eichinger L."/>
            <person name="Platzer M."/>
            <person name="Noegel A.A."/>
            <person name="Schaap P."/>
            <person name="Gloeckner G."/>
        </authorList>
    </citation>
    <scope>NUCLEOTIDE SEQUENCE [LARGE SCALE GENOMIC DNA]</scope>
    <source>
        <strain evidence="12">SH3</strain>
    </source>
</reference>